<evidence type="ECO:0000313" key="5">
    <source>
        <dbReference type="EMBL" id="NRN67284.1"/>
    </source>
</evidence>
<feature type="repeat" description="WD" evidence="3">
    <location>
        <begin position="1090"/>
        <end position="1131"/>
    </location>
</feature>
<dbReference type="SUPFAM" id="SSF50978">
    <property type="entry name" value="WD40 repeat-like"/>
    <property type="match status" value="2"/>
</dbReference>
<feature type="repeat" description="WD" evidence="3">
    <location>
        <begin position="622"/>
        <end position="663"/>
    </location>
</feature>
<name>A0ABX2F7E9_9PSEU</name>
<keyword evidence="2" id="KW-0677">Repeat</keyword>
<dbReference type="CDD" id="cd00267">
    <property type="entry name" value="ABC_ATPase"/>
    <property type="match status" value="1"/>
</dbReference>
<dbReference type="PANTHER" id="PTHR22847:SF637">
    <property type="entry name" value="WD REPEAT DOMAIN 5B"/>
    <property type="match status" value="1"/>
</dbReference>
<evidence type="ECO:0000256" key="1">
    <source>
        <dbReference type="ARBA" id="ARBA00022574"/>
    </source>
</evidence>
<feature type="repeat" description="WD" evidence="3">
    <location>
        <begin position="1004"/>
        <end position="1039"/>
    </location>
</feature>
<feature type="repeat" description="WD" evidence="3">
    <location>
        <begin position="837"/>
        <end position="878"/>
    </location>
</feature>
<evidence type="ECO:0000313" key="6">
    <source>
        <dbReference type="Proteomes" id="UP000763557"/>
    </source>
</evidence>
<dbReference type="InterPro" id="IPR020472">
    <property type="entry name" value="WD40_PAC1"/>
</dbReference>
<keyword evidence="6" id="KW-1185">Reference proteome</keyword>
<dbReference type="InterPro" id="IPR019775">
    <property type="entry name" value="WD40_repeat_CS"/>
</dbReference>
<dbReference type="PRINTS" id="PR00320">
    <property type="entry name" value="GPROTEINBRPT"/>
</dbReference>
<dbReference type="PROSITE" id="PS00678">
    <property type="entry name" value="WD_REPEATS_1"/>
    <property type="match status" value="8"/>
</dbReference>
<dbReference type="CDD" id="cd00200">
    <property type="entry name" value="WD40"/>
    <property type="match status" value="2"/>
</dbReference>
<keyword evidence="5" id="KW-0418">Kinase</keyword>
<feature type="repeat" description="WD" evidence="3">
    <location>
        <begin position="708"/>
        <end position="740"/>
    </location>
</feature>
<feature type="repeat" description="WD" evidence="3">
    <location>
        <begin position="1047"/>
        <end position="1088"/>
    </location>
</feature>
<dbReference type="PANTHER" id="PTHR22847">
    <property type="entry name" value="WD40 REPEAT PROTEIN"/>
    <property type="match status" value="1"/>
</dbReference>
<reference evidence="5 6" key="1">
    <citation type="submission" date="2020-01" db="EMBL/GenBank/DDBJ databases">
        <title>Kibdelosporangium persica a novel Actinomycetes from a hot desert in Iran.</title>
        <authorList>
            <person name="Safaei N."/>
            <person name="Zaburannyi N."/>
            <person name="Mueller R."/>
            <person name="Wink J."/>
        </authorList>
    </citation>
    <scope>NUCLEOTIDE SEQUENCE [LARGE SCALE GENOMIC DNA]</scope>
    <source>
        <strain evidence="5 6">4NS15</strain>
    </source>
</reference>
<feature type="repeat" description="WD" evidence="3">
    <location>
        <begin position="880"/>
        <end position="914"/>
    </location>
</feature>
<dbReference type="InterPro" id="IPR027417">
    <property type="entry name" value="P-loop_NTPase"/>
</dbReference>
<feature type="repeat" description="WD" evidence="3">
    <location>
        <begin position="794"/>
        <end position="835"/>
    </location>
</feature>
<organism evidence="5 6">
    <name type="scientific">Kibdelosporangium persicum</name>
    <dbReference type="NCBI Taxonomy" id="2698649"/>
    <lineage>
        <taxon>Bacteria</taxon>
        <taxon>Bacillati</taxon>
        <taxon>Actinomycetota</taxon>
        <taxon>Actinomycetes</taxon>
        <taxon>Pseudonocardiales</taxon>
        <taxon>Pseudonocardiaceae</taxon>
        <taxon>Kibdelosporangium</taxon>
    </lineage>
</organism>
<keyword evidence="1 3" id="KW-0853">WD repeat</keyword>
<dbReference type="Gene3D" id="2.130.10.10">
    <property type="entry name" value="YVTN repeat-like/Quinoprotein amine dehydrogenase"/>
    <property type="match status" value="5"/>
</dbReference>
<protein>
    <submittedName>
        <fullName evidence="5">Non-specific serine/threonine protein kinase</fullName>
    </submittedName>
</protein>
<dbReference type="PROSITE" id="PS50082">
    <property type="entry name" value="WD_REPEATS_2"/>
    <property type="match status" value="13"/>
</dbReference>
<accession>A0ABX2F7E9</accession>
<dbReference type="SMART" id="SM00320">
    <property type="entry name" value="WD40"/>
    <property type="match status" value="14"/>
</dbReference>
<dbReference type="Pfam" id="PF20703">
    <property type="entry name" value="nSTAND1"/>
    <property type="match status" value="1"/>
</dbReference>
<proteinExistence type="predicted"/>
<dbReference type="InterPro" id="IPR015943">
    <property type="entry name" value="WD40/YVTN_repeat-like_dom_sf"/>
</dbReference>
<sequence length="1242" mass="132542">MGRRERPLDPDAGSLQRFAFELRQLRLRAGQPGYRELSRRAHYSATALAEAAGGQTLPSLTVTLAYVQACGGDPQVWETRYRALAEELTPDRPASDGPSPYLGLAAFQPDDADRYFGRDSLVEHLVHQVTRTPVVTVFGASGSGKSSLIRAGLIPATRSHPAFSGHQWSCVLVTPTGQPLRELARAVAELCGGEPDRGEPGWLDRALRHADPTGGTRVLLLVDQFEELFTLCPDAAERAEFVDVLLDAAQGPGRVAQVVLGVRADFYGHCATHPGLLEVLRQGAQVLVGPMTRDELRSAITQPAAMAGLTVERELVATMIADITDEPGGLPLLSHALLETWRHRRNNTMTRAGYQVCGGVHGALAQTAECLYADFDAAEQEVARQVFVRLIALGDGIGDTRRRVRHGELATVGDPAIVSRVLDKLAAARLVVIGTDSVEVAHEALIRAWPRLSRWLTDDRESVLLHRRITDATQVWQSSGRDPELLYRATQLDQVIAWAGPTHRAASLNADEREFLDAAIQLRDKQARLRKRRTLRLRVATAAVVALLATASVITLQQRSDARDQHRVAVARQLVAEATALRETDPLRAAQFSLAAWRIAPEVPASRDSLISTQAYPLPTRLRGHTGEVRDVAYSQDGRILATSAGDATVRLWDVATRTPIGAPLTGHTGIVNGLAFSPNGTILATASYDRTVRLWDVARRQPIGEPMTGHTSTVTGIAFSTNGRLLVTGGADGTVRTWDAVTRTAAGEPMVGHTGPITGIALSIDGVTAATSSNDKTVRLWNLATRAPAGAPLTGHTNVTNGVAFSRDGRLLASTSADKTVRLWDVATRTPVGAPLTGHTNVTYGVAFSADGRTLASSSWDKTVRIWDITSGRQQGSALTGSTSSVLNITFSPDGSALAGGDSDGTTLIWSLRGTLMPAHTDAVYAMTVSPDGRLLGTAADDRTARLWATTTREPLEAPLSGHTAEVRAMAFSPQGGILATGSWDGTLRLWDTVSHAPIGTPLTGHVDWVRGLTFSPDGRLVATAGMDMTVRLWDVATRLPSGAPLTGHTNSVTGIAFSPDGRTLATGANDKTVRLWDVTTRAPIGEPLAGHTSVVRDVVFSPDGTLLASAGDDKTIRLWDVAGRKLIATLTGHTGEVLKLAFSPDGHELASTSLDKTVRLWNTATRSTTTILSAGTGLAGVAYTPNGLMTGGVTGNVLLWTTDPARVADQVCAAIGADLSDQEWQRYVPTWPKPAICATK</sequence>
<feature type="repeat" description="WD" evidence="3">
    <location>
        <begin position="918"/>
        <end position="959"/>
    </location>
</feature>
<keyword evidence="5" id="KW-0723">Serine/threonine-protein kinase</keyword>
<dbReference type="InterPro" id="IPR036322">
    <property type="entry name" value="WD40_repeat_dom_sf"/>
</dbReference>
<gene>
    <name evidence="5" type="ORF">GC106_45170</name>
</gene>
<feature type="repeat" description="WD" evidence="3">
    <location>
        <begin position="961"/>
        <end position="1002"/>
    </location>
</feature>
<dbReference type="PROSITE" id="PS50294">
    <property type="entry name" value="WD_REPEATS_REGION"/>
    <property type="match status" value="13"/>
</dbReference>
<dbReference type="Proteomes" id="UP000763557">
    <property type="component" value="Unassembled WGS sequence"/>
</dbReference>
<dbReference type="InterPro" id="IPR001680">
    <property type="entry name" value="WD40_rpt"/>
</dbReference>
<comment type="caution">
    <text evidence="5">The sequence shown here is derived from an EMBL/GenBank/DDBJ whole genome shotgun (WGS) entry which is preliminary data.</text>
</comment>
<evidence type="ECO:0000259" key="4">
    <source>
        <dbReference type="Pfam" id="PF20703"/>
    </source>
</evidence>
<evidence type="ECO:0000256" key="3">
    <source>
        <dbReference type="PROSITE-ProRule" id="PRU00221"/>
    </source>
</evidence>
<dbReference type="Pfam" id="PF00400">
    <property type="entry name" value="WD40"/>
    <property type="match status" value="13"/>
</dbReference>
<dbReference type="SUPFAM" id="SSF52540">
    <property type="entry name" value="P-loop containing nucleoside triphosphate hydrolases"/>
    <property type="match status" value="1"/>
</dbReference>
<feature type="domain" description="Novel STAND NTPase 1" evidence="4">
    <location>
        <begin position="100"/>
        <end position="483"/>
    </location>
</feature>
<dbReference type="EMBL" id="JAAATY010000013">
    <property type="protein sequence ID" value="NRN67284.1"/>
    <property type="molecule type" value="Genomic_DNA"/>
</dbReference>
<dbReference type="InterPro" id="IPR049052">
    <property type="entry name" value="nSTAND1"/>
</dbReference>
<keyword evidence="5" id="KW-0808">Transferase</keyword>
<evidence type="ECO:0000256" key="2">
    <source>
        <dbReference type="ARBA" id="ARBA00022737"/>
    </source>
</evidence>
<feature type="repeat" description="WD" evidence="3">
    <location>
        <begin position="665"/>
        <end position="706"/>
    </location>
</feature>
<feature type="repeat" description="WD" evidence="3">
    <location>
        <begin position="1132"/>
        <end position="1173"/>
    </location>
</feature>
<dbReference type="GO" id="GO:0004674">
    <property type="term" value="F:protein serine/threonine kinase activity"/>
    <property type="evidence" value="ECO:0007669"/>
    <property type="project" value="UniProtKB-KW"/>
</dbReference>
<feature type="repeat" description="WD" evidence="3">
    <location>
        <begin position="751"/>
        <end position="792"/>
    </location>
</feature>